<dbReference type="InterPro" id="IPR003728">
    <property type="entry name" value="Ribosome_maturation_RimP"/>
</dbReference>
<dbReference type="InterPro" id="IPR028998">
    <property type="entry name" value="RimP_C"/>
</dbReference>
<keyword evidence="1 3" id="KW-0963">Cytoplasm</keyword>
<feature type="domain" description="Ribosome maturation factor RimP N-terminal" evidence="4">
    <location>
        <begin position="12"/>
        <end position="45"/>
    </location>
</feature>
<evidence type="ECO:0000256" key="1">
    <source>
        <dbReference type="ARBA" id="ARBA00022490"/>
    </source>
</evidence>
<protein>
    <recommendedName>
        <fullName evidence="3">Ribosome maturation factor RimP</fullName>
    </recommendedName>
</protein>
<evidence type="ECO:0000313" key="7">
    <source>
        <dbReference type="Proteomes" id="UP000290253"/>
    </source>
</evidence>
<dbReference type="CDD" id="cd01734">
    <property type="entry name" value="YlxS_C"/>
    <property type="match status" value="1"/>
</dbReference>
<dbReference type="GO" id="GO:0005829">
    <property type="term" value="C:cytosol"/>
    <property type="evidence" value="ECO:0007669"/>
    <property type="project" value="TreeGrafter"/>
</dbReference>
<feature type="domain" description="Ribosome maturation factor RimP N-terminal" evidence="4">
    <location>
        <begin position="77"/>
        <end position="116"/>
    </location>
</feature>
<dbReference type="HAMAP" id="MF_01077">
    <property type="entry name" value="RimP"/>
    <property type="match status" value="1"/>
</dbReference>
<gene>
    <name evidence="3" type="primary">rimP</name>
    <name evidence="6" type="ORF">ESZ00_05415</name>
</gene>
<comment type="subcellular location">
    <subcellularLocation>
        <location evidence="3">Cytoplasm</location>
    </subcellularLocation>
</comment>
<dbReference type="OrthoDB" id="9805006at2"/>
<evidence type="ECO:0000259" key="4">
    <source>
        <dbReference type="Pfam" id="PF02576"/>
    </source>
</evidence>
<dbReference type="Proteomes" id="UP000290253">
    <property type="component" value="Unassembled WGS sequence"/>
</dbReference>
<dbReference type="InterPro" id="IPR035956">
    <property type="entry name" value="RimP_N_sf"/>
</dbReference>
<evidence type="ECO:0000313" key="6">
    <source>
        <dbReference type="EMBL" id="RXS97346.1"/>
    </source>
</evidence>
<dbReference type="GO" id="GO:0000028">
    <property type="term" value="P:ribosomal small subunit assembly"/>
    <property type="evidence" value="ECO:0007669"/>
    <property type="project" value="TreeGrafter"/>
</dbReference>
<comment type="similarity">
    <text evidence="3">Belongs to the RimP family.</text>
</comment>
<dbReference type="AlphaFoldDB" id="A0A4Q1SIC1"/>
<dbReference type="PANTHER" id="PTHR33867">
    <property type="entry name" value="RIBOSOME MATURATION FACTOR RIMP"/>
    <property type="match status" value="1"/>
</dbReference>
<keyword evidence="2 3" id="KW-0690">Ribosome biogenesis</keyword>
<dbReference type="Pfam" id="PF17384">
    <property type="entry name" value="DUF150_C"/>
    <property type="match status" value="1"/>
</dbReference>
<name>A0A4Q1SIC1_9BACT</name>
<dbReference type="SUPFAM" id="SSF75420">
    <property type="entry name" value="YhbC-like, N-terminal domain"/>
    <property type="match status" value="1"/>
</dbReference>
<evidence type="ECO:0000256" key="2">
    <source>
        <dbReference type="ARBA" id="ARBA00022517"/>
    </source>
</evidence>
<dbReference type="Gene3D" id="2.30.30.180">
    <property type="entry name" value="Ribosome maturation factor RimP, C-terminal domain"/>
    <property type="match status" value="1"/>
</dbReference>
<accession>A0A4Q1SIC1</accession>
<evidence type="ECO:0000256" key="3">
    <source>
        <dbReference type="HAMAP-Rule" id="MF_01077"/>
    </source>
</evidence>
<dbReference type="SUPFAM" id="SSF74942">
    <property type="entry name" value="YhbC-like, C-terminal domain"/>
    <property type="match status" value="1"/>
</dbReference>
<comment type="function">
    <text evidence="3">Required for maturation of 30S ribosomal subunits.</text>
</comment>
<dbReference type="Pfam" id="PF02576">
    <property type="entry name" value="RimP_N"/>
    <property type="match status" value="2"/>
</dbReference>
<dbReference type="InterPro" id="IPR036847">
    <property type="entry name" value="RimP_C_sf"/>
</dbReference>
<proteinExistence type="inferred from homology"/>
<sequence length="199" mass="21540">MALNLDQIRALAQRVAASHGLDVVEVEYQGAGKQRALRIFIEKNAEGRARLLAAAEASPSDGDEVARPEGFNREHLSGITHDDCTAFSRDFGTVLDVEELIPGAEYTLEVSSPGLDRKLSSAVDYERFAGSLVKLQTFEPVNGNRHWQGRLTGVADGRITVDLSALKPKGKAKKAQTASGETLEIALANVEKARLIPEF</sequence>
<dbReference type="EMBL" id="SDMK01000001">
    <property type="protein sequence ID" value="RXS97346.1"/>
    <property type="molecule type" value="Genomic_DNA"/>
</dbReference>
<dbReference type="Gene3D" id="3.30.300.70">
    <property type="entry name" value="RimP-like superfamily, N-terminal"/>
    <property type="match status" value="1"/>
</dbReference>
<keyword evidence="7" id="KW-1185">Reference proteome</keyword>
<dbReference type="PANTHER" id="PTHR33867:SF1">
    <property type="entry name" value="RIBOSOME MATURATION FACTOR RIMP"/>
    <property type="match status" value="1"/>
</dbReference>
<feature type="domain" description="Ribosome maturation factor RimP C-terminal" evidence="5">
    <location>
        <begin position="120"/>
        <end position="199"/>
    </location>
</feature>
<dbReference type="GO" id="GO:0006412">
    <property type="term" value="P:translation"/>
    <property type="evidence" value="ECO:0007669"/>
    <property type="project" value="TreeGrafter"/>
</dbReference>
<evidence type="ECO:0000259" key="5">
    <source>
        <dbReference type="Pfam" id="PF17384"/>
    </source>
</evidence>
<organism evidence="6 7">
    <name type="scientific">Silvibacterium dinghuense</name>
    <dbReference type="NCBI Taxonomy" id="1560006"/>
    <lineage>
        <taxon>Bacteria</taxon>
        <taxon>Pseudomonadati</taxon>
        <taxon>Acidobacteriota</taxon>
        <taxon>Terriglobia</taxon>
        <taxon>Terriglobales</taxon>
        <taxon>Acidobacteriaceae</taxon>
        <taxon>Silvibacterium</taxon>
    </lineage>
</organism>
<dbReference type="InterPro" id="IPR028989">
    <property type="entry name" value="RimP_N"/>
</dbReference>
<reference evidence="6 7" key="1">
    <citation type="journal article" date="2016" name="Int. J. Syst. Evol. Microbiol.">
        <title>Acidipila dinghuensis sp. nov., an acidobacterium isolated from forest soil.</title>
        <authorList>
            <person name="Jiang Y.W."/>
            <person name="Wang J."/>
            <person name="Chen M.H."/>
            <person name="Lv Y.Y."/>
            <person name="Qiu L.H."/>
        </authorList>
    </citation>
    <scope>NUCLEOTIDE SEQUENCE [LARGE SCALE GENOMIC DNA]</scope>
    <source>
        <strain evidence="6 7">DHOF10</strain>
    </source>
</reference>
<dbReference type="RefSeq" id="WP_129207125.1">
    <property type="nucleotide sequence ID" value="NZ_BMGU01000001.1"/>
</dbReference>
<comment type="caution">
    <text evidence="6">The sequence shown here is derived from an EMBL/GenBank/DDBJ whole genome shotgun (WGS) entry which is preliminary data.</text>
</comment>